<dbReference type="GeneID" id="109591053"/>
<keyword evidence="1" id="KW-0812">Transmembrane</keyword>
<dbReference type="EnsemblMetazoa" id="XM_020006862.1">
    <property type="protein sequence ID" value="XP_019862421.1"/>
    <property type="gene ID" value="LOC109591053"/>
</dbReference>
<evidence type="ECO:0000313" key="3">
    <source>
        <dbReference type="Proteomes" id="UP000007879"/>
    </source>
</evidence>
<protein>
    <submittedName>
        <fullName evidence="2">Uncharacterized protein</fullName>
    </submittedName>
</protein>
<evidence type="ECO:0000313" key="2">
    <source>
        <dbReference type="EnsemblMetazoa" id="XP_019862421.1"/>
    </source>
</evidence>
<dbReference type="Proteomes" id="UP000007879">
    <property type="component" value="Unassembled WGS sequence"/>
</dbReference>
<keyword evidence="1" id="KW-0472">Membrane</keyword>
<dbReference type="RefSeq" id="XP_019862421.1">
    <property type="nucleotide sequence ID" value="XM_020006862.1"/>
</dbReference>
<name>A0AAN0JZS4_AMPQE</name>
<reference evidence="2" key="2">
    <citation type="submission" date="2024-06" db="UniProtKB">
        <authorList>
            <consortium name="EnsemblMetazoa"/>
        </authorList>
    </citation>
    <scope>IDENTIFICATION</scope>
</reference>
<reference evidence="3" key="1">
    <citation type="journal article" date="2010" name="Nature">
        <title>The Amphimedon queenslandica genome and the evolution of animal complexity.</title>
        <authorList>
            <person name="Srivastava M."/>
            <person name="Simakov O."/>
            <person name="Chapman J."/>
            <person name="Fahey B."/>
            <person name="Gauthier M.E."/>
            <person name="Mitros T."/>
            <person name="Richards G.S."/>
            <person name="Conaco C."/>
            <person name="Dacre M."/>
            <person name="Hellsten U."/>
            <person name="Larroux C."/>
            <person name="Putnam N.H."/>
            <person name="Stanke M."/>
            <person name="Adamska M."/>
            <person name="Darling A."/>
            <person name="Degnan S.M."/>
            <person name="Oakley T.H."/>
            <person name="Plachetzki D.C."/>
            <person name="Zhai Y."/>
            <person name="Adamski M."/>
            <person name="Calcino A."/>
            <person name="Cummins S.F."/>
            <person name="Goodstein D.M."/>
            <person name="Harris C."/>
            <person name="Jackson D.J."/>
            <person name="Leys S.P."/>
            <person name="Shu S."/>
            <person name="Woodcroft B.J."/>
            <person name="Vervoort M."/>
            <person name="Kosik K.S."/>
            <person name="Manning G."/>
            <person name="Degnan B.M."/>
            <person name="Rokhsar D.S."/>
        </authorList>
    </citation>
    <scope>NUCLEOTIDE SEQUENCE [LARGE SCALE GENOMIC DNA]</scope>
</reference>
<dbReference type="AlphaFoldDB" id="A0AAN0JZS4"/>
<keyword evidence="1" id="KW-1133">Transmembrane helix</keyword>
<proteinExistence type="predicted"/>
<keyword evidence="3" id="KW-1185">Reference proteome</keyword>
<sequence>MLSSSSSFSHELSNESINVHDTLLNVATETMNDRLTAKVPSPSPTHSTIKPTNSLISSTSTFVISSTVPLTPTTQSSASFLVGGIIVAVVCIILVCTCLLIIACIIIVCVRKRSKSSFKSNPEELSTSLKILTTSTNDDHDTNIDTLKDNPAYVTTTGSTSGSTTLQDNPAYVTTTGSTTLQDNPAYASTRNTVSVDDDTLYTYVNNNSSNLYSTINF</sequence>
<dbReference type="KEGG" id="aqu:109591053"/>
<feature type="transmembrane region" description="Helical" evidence="1">
    <location>
        <begin position="80"/>
        <end position="110"/>
    </location>
</feature>
<evidence type="ECO:0000256" key="1">
    <source>
        <dbReference type="SAM" id="Phobius"/>
    </source>
</evidence>
<accession>A0AAN0JZS4</accession>
<organism evidence="2 3">
    <name type="scientific">Amphimedon queenslandica</name>
    <name type="common">Sponge</name>
    <dbReference type="NCBI Taxonomy" id="400682"/>
    <lineage>
        <taxon>Eukaryota</taxon>
        <taxon>Metazoa</taxon>
        <taxon>Porifera</taxon>
        <taxon>Demospongiae</taxon>
        <taxon>Heteroscleromorpha</taxon>
        <taxon>Haplosclerida</taxon>
        <taxon>Niphatidae</taxon>
        <taxon>Amphimedon</taxon>
    </lineage>
</organism>